<feature type="signal peptide" evidence="1">
    <location>
        <begin position="1"/>
        <end position="22"/>
    </location>
</feature>
<gene>
    <name evidence="3" type="ORF">ECLFYP2_03092</name>
    <name evidence="2" type="ORF">P7I32_09610</name>
</gene>
<feature type="chain" id="PRO_5038466613" evidence="1">
    <location>
        <begin position="23"/>
        <end position="167"/>
    </location>
</feature>
<dbReference type="AlphaFoldDB" id="A0A6N3E0Z9"/>
<dbReference type="Proteomes" id="UP001268896">
    <property type="component" value="Unassembled WGS sequence"/>
</dbReference>
<keyword evidence="1" id="KW-0732">Signal</keyword>
<protein>
    <submittedName>
        <fullName evidence="3">Uncharacterized protein</fullName>
    </submittedName>
</protein>
<name>A0A6N3E0Z9_ENTCA</name>
<proteinExistence type="predicted"/>
<dbReference type="EMBL" id="JARQDV010000004">
    <property type="protein sequence ID" value="MDT2964871.1"/>
    <property type="molecule type" value="Genomic_DNA"/>
</dbReference>
<reference evidence="3" key="1">
    <citation type="submission" date="2019-11" db="EMBL/GenBank/DDBJ databases">
        <authorList>
            <person name="Feng L."/>
        </authorList>
    </citation>
    <scope>NUCLEOTIDE SEQUENCE</scope>
    <source>
        <strain evidence="3">ECasseliflavusLFYP2</strain>
    </source>
</reference>
<organism evidence="3">
    <name type="scientific">Enterococcus casseliflavus</name>
    <name type="common">Enterococcus flavescens</name>
    <dbReference type="NCBI Taxonomy" id="37734"/>
    <lineage>
        <taxon>Bacteria</taxon>
        <taxon>Bacillati</taxon>
        <taxon>Bacillota</taxon>
        <taxon>Bacilli</taxon>
        <taxon>Lactobacillales</taxon>
        <taxon>Enterococcaceae</taxon>
        <taxon>Enterococcus</taxon>
    </lineage>
</organism>
<sequence length="167" mass="17447">MKKVILGTTFIASLLLAGGVNAFANTIATITEPIEIEVIDGDATFTFNEMELSNPIQITEALLEGNTGIVEGSVSNVGGTLQNLTRSPKTVNISVTAPNDSGISIIGSNPSSLEARAIEVASTPETETEIAFTINRTFALLQETDDKPVITITAQDGTPDTGETPPL</sequence>
<evidence type="ECO:0000313" key="2">
    <source>
        <dbReference type="EMBL" id="MDT2964871.1"/>
    </source>
</evidence>
<dbReference type="EMBL" id="CACRTX010000010">
    <property type="protein sequence ID" value="VYU33785.1"/>
    <property type="molecule type" value="Genomic_DNA"/>
</dbReference>
<reference evidence="2" key="2">
    <citation type="submission" date="2023-03" db="EMBL/GenBank/DDBJ databases">
        <authorList>
            <person name="Shen W."/>
            <person name="Cai J."/>
        </authorList>
    </citation>
    <scope>NUCLEOTIDE SEQUENCE</scope>
    <source>
        <strain evidence="2">K72-2</strain>
    </source>
</reference>
<evidence type="ECO:0000313" key="3">
    <source>
        <dbReference type="EMBL" id="VYU33785.1"/>
    </source>
</evidence>
<evidence type="ECO:0000256" key="1">
    <source>
        <dbReference type="SAM" id="SignalP"/>
    </source>
</evidence>
<accession>A0A6N3E0Z9</accession>
<dbReference type="RefSeq" id="WP_213357058.1">
    <property type="nucleotide sequence ID" value="NZ_CACRTX010000010.1"/>
</dbReference>